<evidence type="ECO:0000313" key="7">
    <source>
        <dbReference type="Proteomes" id="UP001286313"/>
    </source>
</evidence>
<comment type="caution">
    <text evidence="6">The sequence shown here is derived from an EMBL/GenBank/DDBJ whole genome shotgun (WGS) entry which is preliminary data.</text>
</comment>
<dbReference type="GO" id="GO:0003677">
    <property type="term" value="F:DNA binding"/>
    <property type="evidence" value="ECO:0007669"/>
    <property type="project" value="InterPro"/>
</dbReference>
<gene>
    <name evidence="6" type="ORF">Pcinc_014308</name>
</gene>
<keyword evidence="7" id="KW-1185">Reference proteome</keyword>
<dbReference type="SUPFAM" id="SSF57667">
    <property type="entry name" value="beta-beta-alpha zinc fingers"/>
    <property type="match status" value="1"/>
</dbReference>
<keyword evidence="1" id="KW-0479">Metal-binding</keyword>
<accession>A0AAE1KPC3</accession>
<keyword evidence="3" id="KW-0862">Zinc</keyword>
<keyword evidence="2 4" id="KW-0863">Zinc-finger</keyword>
<dbReference type="Pfam" id="PF02892">
    <property type="entry name" value="zf-BED"/>
    <property type="match status" value="1"/>
</dbReference>
<evidence type="ECO:0000313" key="6">
    <source>
        <dbReference type="EMBL" id="KAK3881226.1"/>
    </source>
</evidence>
<dbReference type="EMBL" id="JAWQEG010001243">
    <property type="protein sequence ID" value="KAK3881226.1"/>
    <property type="molecule type" value="Genomic_DNA"/>
</dbReference>
<evidence type="ECO:0000256" key="3">
    <source>
        <dbReference type="ARBA" id="ARBA00022833"/>
    </source>
</evidence>
<dbReference type="SMART" id="SM00614">
    <property type="entry name" value="ZnF_BED"/>
    <property type="match status" value="1"/>
</dbReference>
<feature type="domain" description="BED-type" evidence="5">
    <location>
        <begin position="9"/>
        <end position="61"/>
    </location>
</feature>
<reference evidence="6" key="1">
    <citation type="submission" date="2023-10" db="EMBL/GenBank/DDBJ databases">
        <title>Genome assemblies of two species of porcelain crab, Petrolisthes cinctipes and Petrolisthes manimaculis (Anomura: Porcellanidae).</title>
        <authorList>
            <person name="Angst P."/>
        </authorList>
    </citation>
    <scope>NUCLEOTIDE SEQUENCE</scope>
    <source>
        <strain evidence="6">PB745_01</strain>
        <tissue evidence="6">Gill</tissue>
    </source>
</reference>
<sequence length="119" mass="13685">MSDGANGKRSRSVIWEYYQKDPEAPTKAKCMKCGDKLQHSMNTSNLFKHLSKQHPLEYESALKNREATVKTGYLQPTIYQAFHNRESYARDSWRAKLLDKCLVNMLAADMQPASIVEDE</sequence>
<dbReference type="GO" id="GO:0008270">
    <property type="term" value="F:zinc ion binding"/>
    <property type="evidence" value="ECO:0007669"/>
    <property type="project" value="UniProtKB-KW"/>
</dbReference>
<protein>
    <recommendedName>
        <fullName evidence="5">BED-type domain-containing protein</fullName>
    </recommendedName>
</protein>
<organism evidence="6 7">
    <name type="scientific">Petrolisthes cinctipes</name>
    <name type="common">Flat porcelain crab</name>
    <dbReference type="NCBI Taxonomy" id="88211"/>
    <lineage>
        <taxon>Eukaryota</taxon>
        <taxon>Metazoa</taxon>
        <taxon>Ecdysozoa</taxon>
        <taxon>Arthropoda</taxon>
        <taxon>Crustacea</taxon>
        <taxon>Multicrustacea</taxon>
        <taxon>Malacostraca</taxon>
        <taxon>Eumalacostraca</taxon>
        <taxon>Eucarida</taxon>
        <taxon>Decapoda</taxon>
        <taxon>Pleocyemata</taxon>
        <taxon>Anomura</taxon>
        <taxon>Galatheoidea</taxon>
        <taxon>Porcellanidae</taxon>
        <taxon>Petrolisthes</taxon>
    </lineage>
</organism>
<dbReference type="InterPro" id="IPR036236">
    <property type="entry name" value="Znf_C2H2_sf"/>
</dbReference>
<dbReference type="AlphaFoldDB" id="A0AAE1KPC3"/>
<name>A0AAE1KPC3_PETCI</name>
<dbReference type="PROSITE" id="PS50808">
    <property type="entry name" value="ZF_BED"/>
    <property type="match status" value="1"/>
</dbReference>
<evidence type="ECO:0000256" key="1">
    <source>
        <dbReference type="ARBA" id="ARBA00022723"/>
    </source>
</evidence>
<evidence type="ECO:0000256" key="2">
    <source>
        <dbReference type="ARBA" id="ARBA00022771"/>
    </source>
</evidence>
<dbReference type="InterPro" id="IPR003656">
    <property type="entry name" value="Znf_BED"/>
</dbReference>
<dbReference type="Proteomes" id="UP001286313">
    <property type="component" value="Unassembled WGS sequence"/>
</dbReference>
<proteinExistence type="predicted"/>
<evidence type="ECO:0000259" key="5">
    <source>
        <dbReference type="PROSITE" id="PS50808"/>
    </source>
</evidence>
<evidence type="ECO:0000256" key="4">
    <source>
        <dbReference type="PROSITE-ProRule" id="PRU00027"/>
    </source>
</evidence>